<protein>
    <recommendedName>
        <fullName evidence="7">Protein SnodProt1</fullName>
    </recommendedName>
</protein>
<dbReference type="AlphaFoldDB" id="A0AAD9SBE0"/>
<name>A0AAD9SBE0_PHOAM</name>
<keyword evidence="6" id="KW-1185">Reference proteome</keyword>
<accession>A0AAD9SBE0</accession>
<dbReference type="Proteomes" id="UP001265746">
    <property type="component" value="Unassembled WGS sequence"/>
</dbReference>
<evidence type="ECO:0000256" key="4">
    <source>
        <dbReference type="SAM" id="SignalP"/>
    </source>
</evidence>
<organism evidence="5 6">
    <name type="scientific">Phomopsis amygdali</name>
    <name type="common">Fusicoccum amygdali</name>
    <dbReference type="NCBI Taxonomy" id="1214568"/>
    <lineage>
        <taxon>Eukaryota</taxon>
        <taxon>Fungi</taxon>
        <taxon>Dikarya</taxon>
        <taxon>Ascomycota</taxon>
        <taxon>Pezizomycotina</taxon>
        <taxon>Sordariomycetes</taxon>
        <taxon>Sordariomycetidae</taxon>
        <taxon>Diaporthales</taxon>
        <taxon>Diaporthaceae</taxon>
        <taxon>Diaporthe</taxon>
    </lineage>
</organism>
<dbReference type="Gene3D" id="2.40.40.10">
    <property type="entry name" value="RlpA-like domain"/>
    <property type="match status" value="1"/>
</dbReference>
<dbReference type="EMBL" id="JAUJFL010000005">
    <property type="protein sequence ID" value="KAK2603121.1"/>
    <property type="molecule type" value="Genomic_DNA"/>
</dbReference>
<dbReference type="SUPFAM" id="SSF50685">
    <property type="entry name" value="Barwin-like endoglucanases"/>
    <property type="match status" value="1"/>
</dbReference>
<sequence length="138" mass="14079">MLANILSIFTLATAATAITVSYDTGYDDASRSMTAVSCSDGTNGLITRYGYQTQGAIPRFPHVGGAEAIAGWNSASCGTCWQLSYGGRTINVLAIDHAAAGFNIAQAAMDELTNGQAAALGRVDATAVQVPASDCGLP</sequence>
<evidence type="ECO:0008006" key="7">
    <source>
        <dbReference type="Google" id="ProtNLM"/>
    </source>
</evidence>
<comment type="subcellular location">
    <subcellularLocation>
        <location evidence="1">Secreted</location>
    </subcellularLocation>
</comment>
<feature type="chain" id="PRO_5042242646" description="Protein SnodProt1" evidence="4">
    <location>
        <begin position="18"/>
        <end position="138"/>
    </location>
</feature>
<comment type="similarity">
    <text evidence="2">Belongs to the cerato-platanin family.</text>
</comment>
<dbReference type="InterPro" id="IPR036908">
    <property type="entry name" value="RlpA-like_sf"/>
</dbReference>
<evidence type="ECO:0000256" key="2">
    <source>
        <dbReference type="ARBA" id="ARBA00010421"/>
    </source>
</evidence>
<keyword evidence="3" id="KW-0964">Secreted</keyword>
<evidence type="ECO:0000313" key="6">
    <source>
        <dbReference type="Proteomes" id="UP001265746"/>
    </source>
</evidence>
<dbReference type="InterPro" id="IPR010829">
    <property type="entry name" value="Cerato-platanin"/>
</dbReference>
<evidence type="ECO:0000313" key="5">
    <source>
        <dbReference type="EMBL" id="KAK2603121.1"/>
    </source>
</evidence>
<evidence type="ECO:0000256" key="3">
    <source>
        <dbReference type="ARBA" id="ARBA00022525"/>
    </source>
</evidence>
<dbReference type="GO" id="GO:0005576">
    <property type="term" value="C:extracellular region"/>
    <property type="evidence" value="ECO:0007669"/>
    <property type="project" value="UniProtKB-SubCell"/>
</dbReference>
<comment type="caution">
    <text evidence="5">The sequence shown here is derived from an EMBL/GenBank/DDBJ whole genome shotgun (WGS) entry which is preliminary data.</text>
</comment>
<proteinExistence type="inferred from homology"/>
<gene>
    <name evidence="5" type="ORF">N8I77_009601</name>
</gene>
<keyword evidence="4" id="KW-0732">Signal</keyword>
<reference evidence="5" key="1">
    <citation type="submission" date="2023-06" db="EMBL/GenBank/DDBJ databases">
        <authorList>
            <person name="Noh H."/>
        </authorList>
    </citation>
    <scope>NUCLEOTIDE SEQUENCE</scope>
    <source>
        <strain evidence="5">DUCC20226</strain>
    </source>
</reference>
<feature type="signal peptide" evidence="4">
    <location>
        <begin position="1"/>
        <end position="17"/>
    </location>
</feature>
<dbReference type="CDD" id="cd22778">
    <property type="entry name" value="DPBB_CEPL-like"/>
    <property type="match status" value="1"/>
</dbReference>
<evidence type="ECO:0000256" key="1">
    <source>
        <dbReference type="ARBA" id="ARBA00004613"/>
    </source>
</evidence>
<dbReference type="Pfam" id="PF07249">
    <property type="entry name" value="Cerato-platanin"/>
    <property type="match status" value="1"/>
</dbReference>